<dbReference type="InterPro" id="IPR057739">
    <property type="entry name" value="Glyco_hydro_29_N"/>
</dbReference>
<accession>A0A2Y9BJP0</accession>
<dbReference type="RefSeq" id="WP_109731327.1">
    <property type="nucleotide sequence ID" value="NZ_BAAACK010000026.1"/>
</dbReference>
<dbReference type="InterPro" id="IPR000933">
    <property type="entry name" value="Glyco_hydro_29"/>
</dbReference>
<dbReference type="GO" id="GO:0004560">
    <property type="term" value="F:alpha-L-fucosidase activity"/>
    <property type="evidence" value="ECO:0007669"/>
    <property type="project" value="InterPro"/>
</dbReference>
<dbReference type="GO" id="GO:0006004">
    <property type="term" value="P:fucose metabolic process"/>
    <property type="evidence" value="ECO:0007669"/>
    <property type="project" value="InterPro"/>
</dbReference>
<proteinExistence type="inferred from homology"/>
<dbReference type="Proteomes" id="UP000245845">
    <property type="component" value="Unassembled WGS sequence"/>
</dbReference>
<dbReference type="Gene3D" id="3.20.20.80">
    <property type="entry name" value="Glycosidases"/>
    <property type="match status" value="1"/>
</dbReference>
<dbReference type="GO" id="GO:0005764">
    <property type="term" value="C:lysosome"/>
    <property type="evidence" value="ECO:0007669"/>
    <property type="project" value="TreeGrafter"/>
</dbReference>
<protein>
    <recommendedName>
        <fullName evidence="3">alpha-L-fucosidase</fullName>
        <ecNumber evidence="3">3.2.1.51</ecNumber>
    </recommendedName>
</protein>
<evidence type="ECO:0000256" key="1">
    <source>
        <dbReference type="ARBA" id="ARBA00004071"/>
    </source>
</evidence>
<dbReference type="SMART" id="SM00812">
    <property type="entry name" value="Alpha_L_fucos"/>
    <property type="match status" value="1"/>
</dbReference>
<dbReference type="SUPFAM" id="SSF51445">
    <property type="entry name" value="(Trans)glycosidases"/>
    <property type="match status" value="1"/>
</dbReference>
<sequence>MRSDNWFKDAKYGLFIHWGIYAALGGIYQGEKVPYGAEWIMRNARIPGKEYRRLAEQFNPVDFHAEEIVRKAKEWGMKYLVFTAKHHDGFAMYDSKVSDYNIMNTPFGRDPLKELADECQKQGMVLGIYYSQMQDWEDENGWGNDWDYKKDEEKDFEKYFYGKVEPQVRELLTNYGEVGIMWFDTPYVMPVELCKELKRFVKDLQPDCLINGRIGYKLGDYRQMSDNEIPVLSFPGAWETPMTLNDTWGYSSIDHNWKSAKDVLYKLVDVAGKGGNLLLNIGPDERGQIPQKSIEVLDEAGEWIRVNGESIYGCNSRLDFQYEIRWGKITGKDKKLFLHVFEYPEFPYEILVTGLRTKVTDVYMLEDKRQLEFYQSYEPARDEYRFRVILPETAKLNKDLVICAEYEGEINIQKLD</sequence>
<comment type="function">
    <text evidence="1">Alpha-L-fucosidase is responsible for hydrolyzing the alpha-1,6-linked fucose joined to the reducing-end N-acetylglucosamine of the carbohydrate moieties of glycoproteins.</text>
</comment>
<dbReference type="InterPro" id="IPR013780">
    <property type="entry name" value="Glyco_hydro_b"/>
</dbReference>
<reference evidence="8 9" key="1">
    <citation type="submission" date="2018-05" db="EMBL/GenBank/DDBJ databases">
        <title>The Hungate 1000. A catalogue of reference genomes from the rumen microbiome.</title>
        <authorList>
            <person name="Kelly W."/>
        </authorList>
    </citation>
    <scope>NUCLEOTIDE SEQUENCE [LARGE SCALE GENOMIC DNA]</scope>
    <source>
        <strain evidence="8 9">NLAE-zl-C242</strain>
    </source>
</reference>
<dbReference type="Pfam" id="PF01120">
    <property type="entry name" value="Alpha_L_fucos"/>
    <property type="match status" value="1"/>
</dbReference>
<comment type="caution">
    <text evidence="8">The sequence shown here is derived from an EMBL/GenBank/DDBJ whole genome shotgun (WGS) entry which is preliminary data.</text>
</comment>
<feature type="domain" description="Glycoside hydrolase family 29 N-terminal" evidence="7">
    <location>
        <begin position="3"/>
        <end position="309"/>
    </location>
</feature>
<keyword evidence="9" id="KW-1185">Reference proteome</keyword>
<evidence type="ECO:0000313" key="8">
    <source>
        <dbReference type="EMBL" id="PWJ29482.1"/>
    </source>
</evidence>
<dbReference type="EMBL" id="QGDL01000006">
    <property type="protein sequence ID" value="PWJ29482.1"/>
    <property type="molecule type" value="Genomic_DNA"/>
</dbReference>
<keyword evidence="4" id="KW-0732">Signal</keyword>
<evidence type="ECO:0000313" key="9">
    <source>
        <dbReference type="Proteomes" id="UP000245845"/>
    </source>
</evidence>
<dbReference type="Gene3D" id="2.60.40.1180">
    <property type="entry name" value="Golgi alpha-mannosidase II"/>
    <property type="match status" value="1"/>
</dbReference>
<gene>
    <name evidence="8" type="ORF">A8806_106221</name>
</gene>
<organism evidence="8 9">
    <name type="scientific">Faecalicatena orotica</name>
    <dbReference type="NCBI Taxonomy" id="1544"/>
    <lineage>
        <taxon>Bacteria</taxon>
        <taxon>Bacillati</taxon>
        <taxon>Bacillota</taxon>
        <taxon>Clostridia</taxon>
        <taxon>Lachnospirales</taxon>
        <taxon>Lachnospiraceae</taxon>
        <taxon>Faecalicatena</taxon>
    </lineage>
</organism>
<dbReference type="PANTHER" id="PTHR10030">
    <property type="entry name" value="ALPHA-L-FUCOSIDASE"/>
    <property type="match status" value="1"/>
</dbReference>
<dbReference type="InterPro" id="IPR016286">
    <property type="entry name" value="FUC_metazoa-typ"/>
</dbReference>
<dbReference type="GO" id="GO:0016139">
    <property type="term" value="P:glycoside catabolic process"/>
    <property type="evidence" value="ECO:0007669"/>
    <property type="project" value="TreeGrafter"/>
</dbReference>
<dbReference type="PANTHER" id="PTHR10030:SF37">
    <property type="entry name" value="ALPHA-L-FUCOSIDASE-RELATED"/>
    <property type="match status" value="1"/>
</dbReference>
<dbReference type="PRINTS" id="PR00741">
    <property type="entry name" value="GLHYDRLASE29"/>
</dbReference>
<keyword evidence="5" id="KW-0378">Hydrolase</keyword>
<evidence type="ECO:0000259" key="7">
    <source>
        <dbReference type="Pfam" id="PF01120"/>
    </source>
</evidence>
<evidence type="ECO:0000256" key="2">
    <source>
        <dbReference type="ARBA" id="ARBA00007951"/>
    </source>
</evidence>
<dbReference type="PIRSF" id="PIRSF001092">
    <property type="entry name" value="Alpha-L-fucosidase"/>
    <property type="match status" value="1"/>
</dbReference>
<dbReference type="EC" id="3.2.1.51" evidence="3"/>
<evidence type="ECO:0000256" key="3">
    <source>
        <dbReference type="ARBA" id="ARBA00012662"/>
    </source>
</evidence>
<evidence type="ECO:0000256" key="4">
    <source>
        <dbReference type="ARBA" id="ARBA00022729"/>
    </source>
</evidence>
<dbReference type="AlphaFoldDB" id="A0A2Y9BJP0"/>
<comment type="similarity">
    <text evidence="2">Belongs to the glycosyl hydrolase 29 family.</text>
</comment>
<dbReference type="OrthoDB" id="107551at2"/>
<evidence type="ECO:0000256" key="6">
    <source>
        <dbReference type="ARBA" id="ARBA00023295"/>
    </source>
</evidence>
<evidence type="ECO:0000256" key="5">
    <source>
        <dbReference type="ARBA" id="ARBA00022801"/>
    </source>
</evidence>
<name>A0A2Y9BJP0_9FIRM</name>
<dbReference type="InterPro" id="IPR017853">
    <property type="entry name" value="GH"/>
</dbReference>
<keyword evidence="6" id="KW-0326">Glycosidase</keyword>